<protein>
    <submittedName>
        <fullName evidence="1">Uncharacterized protein</fullName>
    </submittedName>
</protein>
<evidence type="ECO:0000313" key="2">
    <source>
        <dbReference type="Proteomes" id="UP000556436"/>
    </source>
</evidence>
<dbReference type="RefSeq" id="WP_184729409.1">
    <property type="nucleotide sequence ID" value="NZ_BMRW01000001.1"/>
</dbReference>
<name>A0A7W7L5E0_STRNE</name>
<organism evidence="1 2">
    <name type="scientific">Streptomyces netropsis</name>
    <name type="common">Streptoverticillium netropsis</name>
    <dbReference type="NCBI Taxonomy" id="55404"/>
    <lineage>
        <taxon>Bacteria</taxon>
        <taxon>Bacillati</taxon>
        <taxon>Actinomycetota</taxon>
        <taxon>Actinomycetes</taxon>
        <taxon>Kitasatosporales</taxon>
        <taxon>Streptomycetaceae</taxon>
        <taxon>Streptomyces</taxon>
    </lineage>
</organism>
<gene>
    <name evidence="1" type="ORF">FHS38_000019</name>
</gene>
<accession>A0A7W7L5E0</accession>
<evidence type="ECO:0000313" key="1">
    <source>
        <dbReference type="EMBL" id="MBB4884010.1"/>
    </source>
</evidence>
<dbReference type="EMBL" id="JACHJG010000001">
    <property type="protein sequence ID" value="MBB4884010.1"/>
    <property type="molecule type" value="Genomic_DNA"/>
</dbReference>
<sequence length="150" mass="16901">MRDVDDSRNVAKELSSQILDVIDLKGKTSEPGPGVSPCEEDPKHRYKIRHPWSLWGVPEQDMERSMERLKDELPKRGWKVASYGRDKSAAQNLELIAESTKSKFSVNITFMDKRRSSEEVAARAGKTSGIMVDLVSGCFRVPDGKSVDQY</sequence>
<dbReference type="Proteomes" id="UP000556436">
    <property type="component" value="Unassembled WGS sequence"/>
</dbReference>
<reference evidence="1 2" key="1">
    <citation type="submission" date="2020-08" db="EMBL/GenBank/DDBJ databases">
        <title>Genomic Encyclopedia of Type Strains, Phase III (KMG-III): the genomes of soil and plant-associated and newly described type strains.</title>
        <authorList>
            <person name="Whitman W."/>
        </authorList>
    </citation>
    <scope>NUCLEOTIDE SEQUENCE [LARGE SCALE GENOMIC DNA]</scope>
    <source>
        <strain evidence="1 2">CECT 3265</strain>
    </source>
</reference>
<proteinExistence type="predicted"/>
<comment type="caution">
    <text evidence="1">The sequence shown here is derived from an EMBL/GenBank/DDBJ whole genome shotgun (WGS) entry which is preliminary data.</text>
</comment>
<keyword evidence="2" id="KW-1185">Reference proteome</keyword>
<dbReference type="AlphaFoldDB" id="A0A7W7L5E0"/>